<keyword evidence="6" id="KW-0175">Coiled coil</keyword>
<dbReference type="SUPFAM" id="SSF57997">
    <property type="entry name" value="Tropomyosin"/>
    <property type="match status" value="1"/>
</dbReference>
<keyword evidence="2" id="KW-0945">Host-virus interaction</keyword>
<evidence type="ECO:0000256" key="4">
    <source>
        <dbReference type="ARBA" id="ARBA00022844"/>
    </source>
</evidence>
<accession>A0A346M2Y6</accession>
<protein>
    <submittedName>
        <fullName evidence="8">Sigma 1</fullName>
    </submittedName>
</protein>
<evidence type="ECO:0000256" key="6">
    <source>
        <dbReference type="SAM" id="Coils"/>
    </source>
</evidence>
<dbReference type="InterPro" id="IPR008982">
    <property type="entry name" value="Adenovirus_pIV-like_att"/>
</dbReference>
<dbReference type="GO" id="GO:0046718">
    <property type="term" value="P:symbiont entry into host cell"/>
    <property type="evidence" value="ECO:0007669"/>
    <property type="project" value="UniProtKB-KW"/>
</dbReference>
<dbReference type="Pfam" id="PF01664">
    <property type="entry name" value="Reo_sigma1"/>
    <property type="match status" value="1"/>
</dbReference>
<dbReference type="Gene3D" id="2.10.25.20">
    <property type="entry name" value="reovirus attachment protein sigma1, domain 1"/>
    <property type="match status" value="1"/>
</dbReference>
<dbReference type="GO" id="GO:0044423">
    <property type="term" value="C:virion component"/>
    <property type="evidence" value="ECO:0007669"/>
    <property type="project" value="UniProtKB-KW"/>
</dbReference>
<feature type="domain" description="Outer capsid protein sigma-1 C-terminal" evidence="7">
    <location>
        <begin position="244"/>
        <end position="460"/>
    </location>
</feature>
<organism evidence="8">
    <name type="scientific">Mammalian orthoreovirus</name>
    <dbReference type="NCBI Taxonomy" id="351073"/>
    <lineage>
        <taxon>Viruses</taxon>
        <taxon>Riboviria</taxon>
        <taxon>Orthornavirae</taxon>
        <taxon>Duplornaviricota</taxon>
        <taxon>Resentoviricetes</taxon>
        <taxon>Reovirales</taxon>
        <taxon>Spinareoviridae</taxon>
        <taxon>Orthoreovirus</taxon>
        <taxon>Orthoreovirus mammalis</taxon>
    </lineage>
</organism>
<evidence type="ECO:0000259" key="7">
    <source>
        <dbReference type="Pfam" id="PF01664"/>
    </source>
</evidence>
<dbReference type="Gene3D" id="2.60.90.20">
    <property type="entry name" value="Virus attachment protein , globular domain"/>
    <property type="match status" value="1"/>
</dbReference>
<evidence type="ECO:0000256" key="1">
    <source>
        <dbReference type="ARBA" id="ARBA00004328"/>
    </source>
</evidence>
<dbReference type="Gene3D" id="1.10.287.1490">
    <property type="match status" value="1"/>
</dbReference>
<dbReference type="EMBL" id="MG999582">
    <property type="protein sequence ID" value="AXQ05125.1"/>
    <property type="molecule type" value="Genomic_RNA"/>
</dbReference>
<dbReference type="InterPro" id="IPR002592">
    <property type="entry name" value="S1_C"/>
</dbReference>
<reference evidence="8" key="1">
    <citation type="submission" date="2018-02" db="EMBL/GenBank/DDBJ databases">
        <title>Mammalian orthoreovirus infection in a traveller with diarrhoea lead to identification of a new reassortant reovirus strain with divergent S1 segment.</title>
        <authorList>
            <person name="Naglic T."/>
            <person name="Kotar T."/>
            <person name="Zorec T.M."/>
            <person name="Poljak M."/>
            <person name="Steyer A."/>
        </authorList>
    </citation>
    <scope>NUCLEOTIDE SEQUENCE</scope>
    <source>
        <strain evidence="8">SI-MRV07</strain>
    </source>
</reference>
<keyword evidence="5" id="KW-1160">Virus entry into host cell</keyword>
<proteinExistence type="predicted"/>
<evidence type="ECO:0000256" key="2">
    <source>
        <dbReference type="ARBA" id="ARBA00022581"/>
    </source>
</evidence>
<sequence length="462" mass="50649">MSDLVQLIRREIISLTNDGGYSNSRKEIEEIKKQVQNISADIVRLNDITYLFQEQLGNLSTRITTTESRIGENRNRIAGLERDLASVSGGVGDINTRLSALGNRIDVAEQGISRLDTTTSDLSARTSRLESEVLALTTDLSSLNTRVTTEISDIRQLIASLDTRLTTLGNEAVTSVGQGLQKTGNVIRVIVGTGMWFDGNGTLQLFLSNQRKGLGFVDNGMVVKIDPQFFSFDSDGNVTLNSNISELPARTVSLESSRIDVVAPPLTIQESDGTRLLRLLYEATDFIISNNVLSLRNRNSVPTFKFPLELNSADNSVSIHRNYRIRLGQWTGQLEYQTPSLSWRVPVTVNLMRVDDWLTLSFSRFSTGAILASGKFVINFVTGLSAGWATGSTEPSSTTDPLSTTIAAIQYVNGSSRVDAFRILGVTEWNAGELEISNYGGTYTSHTNVDWAPITLTYPCLG</sequence>
<evidence type="ECO:0000313" key="8">
    <source>
        <dbReference type="EMBL" id="AXQ05125.1"/>
    </source>
</evidence>
<gene>
    <name evidence="8" type="primary">S1</name>
</gene>
<dbReference type="GO" id="GO:0007155">
    <property type="term" value="P:cell adhesion"/>
    <property type="evidence" value="ECO:0007669"/>
    <property type="project" value="InterPro"/>
</dbReference>
<feature type="coiled-coil region" evidence="6">
    <location>
        <begin position="21"/>
        <end position="48"/>
    </location>
</feature>
<dbReference type="SUPFAM" id="SSF49835">
    <property type="entry name" value="Virus attachment protein globular domain"/>
    <property type="match status" value="1"/>
</dbReference>
<keyword evidence="3" id="KW-1161">Viral attachment to host cell</keyword>
<evidence type="ECO:0000256" key="3">
    <source>
        <dbReference type="ARBA" id="ARBA00022804"/>
    </source>
</evidence>
<keyword evidence="4" id="KW-0946">Virion</keyword>
<name>A0A346M2Y6_9REOV</name>
<evidence type="ECO:0000256" key="5">
    <source>
        <dbReference type="ARBA" id="ARBA00023296"/>
    </source>
</evidence>
<comment type="subcellular location">
    <subcellularLocation>
        <location evidence="1">Virion</location>
    </subcellularLocation>
</comment>
<dbReference type="GO" id="GO:0019062">
    <property type="term" value="P:virion attachment to host cell"/>
    <property type="evidence" value="ECO:0007669"/>
    <property type="project" value="UniProtKB-KW"/>
</dbReference>